<evidence type="ECO:0000256" key="1">
    <source>
        <dbReference type="ARBA" id="ARBA00001941"/>
    </source>
</evidence>
<keyword evidence="11" id="KW-1185">Reference proteome</keyword>
<dbReference type="PANTHER" id="PTHR46471:SF2">
    <property type="entry name" value="CHITIN DEACETYLASE-RELATED"/>
    <property type="match status" value="1"/>
</dbReference>
<dbReference type="AlphaFoldDB" id="A0A8H6PH29"/>
<evidence type="ECO:0000256" key="3">
    <source>
        <dbReference type="ARBA" id="ARBA00022729"/>
    </source>
</evidence>
<evidence type="ECO:0000256" key="2">
    <source>
        <dbReference type="ARBA" id="ARBA00022723"/>
    </source>
</evidence>
<comment type="caution">
    <text evidence="9">The sequence shown here is derived from an EMBL/GenBank/DDBJ whole genome shotgun (WGS) entry which is preliminary data.</text>
</comment>
<dbReference type="Pfam" id="PF01522">
    <property type="entry name" value="Polysacc_deac_1"/>
    <property type="match status" value="1"/>
</dbReference>
<evidence type="ECO:0000256" key="6">
    <source>
        <dbReference type="ARBA" id="ARBA00023285"/>
    </source>
</evidence>
<evidence type="ECO:0000313" key="11">
    <source>
        <dbReference type="Proteomes" id="UP000630445"/>
    </source>
</evidence>
<evidence type="ECO:0000313" key="10">
    <source>
        <dbReference type="EMBL" id="KAF7173613.1"/>
    </source>
</evidence>
<keyword evidence="2" id="KW-0479">Metal-binding</keyword>
<gene>
    <name evidence="9" type="ORF">CNMCM5793_006746</name>
    <name evidence="10" type="ORF">CNMCM6106_007683</name>
</gene>
<protein>
    <recommendedName>
        <fullName evidence="8">NodB homology domain-containing protein</fullName>
    </recommendedName>
</protein>
<proteinExistence type="predicted"/>
<dbReference type="GO" id="GO:0046872">
    <property type="term" value="F:metal ion binding"/>
    <property type="evidence" value="ECO:0007669"/>
    <property type="project" value="UniProtKB-KW"/>
</dbReference>
<evidence type="ECO:0000259" key="8">
    <source>
        <dbReference type="PROSITE" id="PS51677"/>
    </source>
</evidence>
<dbReference type="PROSITE" id="PS51677">
    <property type="entry name" value="NODB"/>
    <property type="match status" value="1"/>
</dbReference>
<dbReference type="InterPro" id="IPR011330">
    <property type="entry name" value="Glyco_hydro/deAcase_b/a-brl"/>
</dbReference>
<comment type="cofactor">
    <cofactor evidence="1">
        <name>Co(2+)</name>
        <dbReference type="ChEBI" id="CHEBI:48828"/>
    </cofactor>
</comment>
<keyword evidence="6" id="KW-0170">Cobalt</keyword>
<accession>A0A8H6PH29</accession>
<keyword evidence="5" id="KW-0119">Carbohydrate metabolism</keyword>
<keyword evidence="3 7" id="KW-0732">Signal</keyword>
<feature type="chain" id="PRO_5035140807" description="NodB homology domain-containing protein" evidence="7">
    <location>
        <begin position="19"/>
        <end position="164"/>
    </location>
</feature>
<dbReference type="SUPFAM" id="SSF88713">
    <property type="entry name" value="Glycoside hydrolase/deacetylase"/>
    <property type="match status" value="1"/>
</dbReference>
<evidence type="ECO:0000256" key="7">
    <source>
        <dbReference type="SAM" id="SignalP"/>
    </source>
</evidence>
<dbReference type="OrthoDB" id="2125469at2759"/>
<name>A0A8H6PH29_9EURO</name>
<dbReference type="EMBL" id="JACBAF010001740">
    <property type="protein sequence ID" value="KAF7173613.1"/>
    <property type="molecule type" value="Genomic_DNA"/>
</dbReference>
<dbReference type="Proteomes" id="UP000630445">
    <property type="component" value="Unassembled WGS sequence"/>
</dbReference>
<dbReference type="Proteomes" id="UP000662466">
    <property type="component" value="Unassembled WGS sequence"/>
</dbReference>
<reference evidence="9" key="1">
    <citation type="submission" date="2020-06" db="EMBL/GenBank/DDBJ databases">
        <title>Draft genome sequences of strains closely related to Aspergillus parafelis and Aspergillus hiratsukae.</title>
        <authorList>
            <person name="Dos Santos R.A.C."/>
            <person name="Rivero-Menendez O."/>
            <person name="Steenwyk J.L."/>
            <person name="Mead M.E."/>
            <person name="Goldman G.H."/>
            <person name="Alastruey-Izquierdo A."/>
            <person name="Rokas A."/>
        </authorList>
    </citation>
    <scope>NUCLEOTIDE SEQUENCE</scope>
    <source>
        <strain evidence="9">CNM-CM5793</strain>
        <strain evidence="10">CNM-CM6106</strain>
    </source>
</reference>
<feature type="signal peptide" evidence="7">
    <location>
        <begin position="1"/>
        <end position="18"/>
    </location>
</feature>
<evidence type="ECO:0000256" key="5">
    <source>
        <dbReference type="ARBA" id="ARBA00023277"/>
    </source>
</evidence>
<evidence type="ECO:0000313" key="9">
    <source>
        <dbReference type="EMBL" id="KAF7136995.1"/>
    </source>
</evidence>
<sequence>MHSLILLPLLLTLRSISSNNTFPRDNDARVSLVPIGAVIDHCAVPGTITLTFDDGLFIYTAHMLDTLAFHGAIATFFLNGVNKGSIDGFPELHPYLHTLNYPAIIGQMTRLEEAFARIIGFYPTYMRMPFLMFNEVALSALADLGYHVIGASIDTKDYEMMTLE</sequence>
<feature type="domain" description="NodB homology" evidence="8">
    <location>
        <begin position="46"/>
        <end position="164"/>
    </location>
</feature>
<evidence type="ECO:0000256" key="4">
    <source>
        <dbReference type="ARBA" id="ARBA00022801"/>
    </source>
</evidence>
<dbReference type="GO" id="GO:0016810">
    <property type="term" value="F:hydrolase activity, acting on carbon-nitrogen (but not peptide) bonds"/>
    <property type="evidence" value="ECO:0007669"/>
    <property type="project" value="InterPro"/>
</dbReference>
<dbReference type="EMBL" id="JACBAD010001666">
    <property type="protein sequence ID" value="KAF7136995.1"/>
    <property type="molecule type" value="Genomic_DNA"/>
</dbReference>
<dbReference type="GO" id="GO:0005975">
    <property type="term" value="P:carbohydrate metabolic process"/>
    <property type="evidence" value="ECO:0007669"/>
    <property type="project" value="InterPro"/>
</dbReference>
<organism evidence="9 11">
    <name type="scientific">Aspergillus hiratsukae</name>
    <dbReference type="NCBI Taxonomy" id="1194566"/>
    <lineage>
        <taxon>Eukaryota</taxon>
        <taxon>Fungi</taxon>
        <taxon>Dikarya</taxon>
        <taxon>Ascomycota</taxon>
        <taxon>Pezizomycotina</taxon>
        <taxon>Eurotiomycetes</taxon>
        <taxon>Eurotiomycetidae</taxon>
        <taxon>Eurotiales</taxon>
        <taxon>Aspergillaceae</taxon>
        <taxon>Aspergillus</taxon>
        <taxon>Aspergillus subgen. Fumigati</taxon>
    </lineage>
</organism>
<keyword evidence="4" id="KW-0378">Hydrolase</keyword>
<dbReference type="PANTHER" id="PTHR46471">
    <property type="entry name" value="CHITIN DEACETYLASE"/>
    <property type="match status" value="1"/>
</dbReference>
<dbReference type="Gene3D" id="3.20.20.370">
    <property type="entry name" value="Glycoside hydrolase/deacetylase"/>
    <property type="match status" value="2"/>
</dbReference>
<dbReference type="InterPro" id="IPR002509">
    <property type="entry name" value="NODB_dom"/>
</dbReference>